<dbReference type="InterPro" id="IPR003688">
    <property type="entry name" value="TraG/VirD4"/>
</dbReference>
<keyword evidence="8" id="KW-1185">Reference proteome</keyword>
<evidence type="ECO:0000256" key="3">
    <source>
        <dbReference type="ARBA" id="ARBA00022475"/>
    </source>
</evidence>
<dbReference type="Proteomes" id="UP001517376">
    <property type="component" value="Unassembled WGS sequence"/>
</dbReference>
<dbReference type="PANTHER" id="PTHR37937:SF1">
    <property type="entry name" value="CONJUGATIVE TRANSFER: DNA TRANSPORT"/>
    <property type="match status" value="1"/>
</dbReference>
<dbReference type="SUPFAM" id="SSF52540">
    <property type="entry name" value="P-loop containing nucleoside triphosphate hydrolases"/>
    <property type="match status" value="1"/>
</dbReference>
<protein>
    <submittedName>
        <fullName evidence="7">Type IV secretory system conjugative DNA transfer family protein</fullName>
    </submittedName>
</protein>
<dbReference type="InterPro" id="IPR051539">
    <property type="entry name" value="T4SS-coupling_protein"/>
</dbReference>
<accession>A0ABW9Y5H3</accession>
<dbReference type="Pfam" id="PF02534">
    <property type="entry name" value="T4SS-DNA_transf"/>
    <property type="match status" value="1"/>
</dbReference>
<keyword evidence="6" id="KW-0472">Membrane</keyword>
<evidence type="ECO:0000256" key="2">
    <source>
        <dbReference type="ARBA" id="ARBA00008806"/>
    </source>
</evidence>
<dbReference type="InterPro" id="IPR027417">
    <property type="entry name" value="P-loop_NTPase"/>
</dbReference>
<dbReference type="RefSeq" id="WP_161766783.1">
    <property type="nucleotide sequence ID" value="NZ_JAAATW010000002.1"/>
</dbReference>
<dbReference type="Gene3D" id="3.40.50.300">
    <property type="entry name" value="P-loop containing nucleotide triphosphate hydrolases"/>
    <property type="match status" value="1"/>
</dbReference>
<name>A0ABW9Y5H3_9RHOB</name>
<evidence type="ECO:0000313" key="7">
    <source>
        <dbReference type="EMBL" id="NBE07763.1"/>
    </source>
</evidence>
<sequence>MTSLLSSFALPATSIAARLPEDVPPEGILVGWSMEKSHIRQPMGFSYGNGGGRAASGYVDPILLENEGHLITIAPTGSGKGVGCIIPALLRHTGPAIVIDPKGENALVTARRRRELGQDVVVVDPMGITGLPSGSINPLDLIDPYSPSGVDEAVAVVSALLPATLGEGRNSYWINRARQLLLSTILHLVTDLPPQDRTLFTLRNLIGALTSDREDLIERFKASLHPEVRLGANDLGLQAHETFGGIVSFAQEGVDFIRGPQIHEATRTTSFPLDSVTRGDPLTIFIVLPPHMMESHARLLRLWVSTLLKLITRRRARPPRPTLFLLDEAAQLGPLDELRTAITLLRGYGLQTWSFWQDTSQLKALYPIDWATMVNNCKVFQAFGANNLSAAQDVSRLVGFVSAETFLGLENNEMLLQIAGDEAVVAQVPNYRTDPVFSGQFDENPLFEPGTDPVPERVILREYIRPERRVVAPAQQIPPSAAARGPGPSNAIDAMIADALLDLFAQRADDPP</sequence>
<dbReference type="EMBL" id="JAAATW010000002">
    <property type="protein sequence ID" value="NBE07763.1"/>
    <property type="molecule type" value="Genomic_DNA"/>
</dbReference>
<comment type="subcellular location">
    <subcellularLocation>
        <location evidence="1">Cell membrane</location>
        <topology evidence="1">Multi-pass membrane protein</topology>
    </subcellularLocation>
</comment>
<dbReference type="CDD" id="cd01127">
    <property type="entry name" value="TrwB_TraG_TraD_VirD4"/>
    <property type="match status" value="2"/>
</dbReference>
<evidence type="ECO:0000256" key="5">
    <source>
        <dbReference type="ARBA" id="ARBA00022989"/>
    </source>
</evidence>
<keyword evidence="4" id="KW-0812">Transmembrane</keyword>
<reference evidence="8" key="1">
    <citation type="submission" date="2020-01" db="EMBL/GenBank/DDBJ databases">
        <title>Sphingomonas sp. strain CSW-10.</title>
        <authorList>
            <person name="Chen W.-M."/>
        </authorList>
    </citation>
    <scope>NUCLEOTIDE SEQUENCE [LARGE SCALE GENOMIC DNA]</scope>
    <source>
        <strain evidence="8">CCP-1</strain>
    </source>
</reference>
<evidence type="ECO:0000256" key="4">
    <source>
        <dbReference type="ARBA" id="ARBA00022692"/>
    </source>
</evidence>
<keyword evidence="5" id="KW-1133">Transmembrane helix</keyword>
<proteinExistence type="inferred from homology"/>
<gene>
    <name evidence="7" type="ORF">GU920_09455</name>
</gene>
<comment type="caution">
    <text evidence="7">The sequence shown here is derived from an EMBL/GenBank/DDBJ whole genome shotgun (WGS) entry which is preliminary data.</text>
</comment>
<dbReference type="PANTHER" id="PTHR37937">
    <property type="entry name" value="CONJUGATIVE TRANSFER: DNA TRANSPORT"/>
    <property type="match status" value="1"/>
</dbReference>
<organism evidence="7 8">
    <name type="scientific">Paragemmobacter ruber</name>
    <dbReference type="NCBI Taxonomy" id="1985673"/>
    <lineage>
        <taxon>Bacteria</taxon>
        <taxon>Pseudomonadati</taxon>
        <taxon>Pseudomonadota</taxon>
        <taxon>Alphaproteobacteria</taxon>
        <taxon>Rhodobacterales</taxon>
        <taxon>Paracoccaceae</taxon>
        <taxon>Paragemmobacter</taxon>
    </lineage>
</organism>
<comment type="similarity">
    <text evidence="2">Belongs to the VirD4/TraG family.</text>
</comment>
<evidence type="ECO:0000256" key="1">
    <source>
        <dbReference type="ARBA" id="ARBA00004651"/>
    </source>
</evidence>
<evidence type="ECO:0000313" key="8">
    <source>
        <dbReference type="Proteomes" id="UP001517376"/>
    </source>
</evidence>
<keyword evidence="3" id="KW-1003">Cell membrane</keyword>
<evidence type="ECO:0000256" key="6">
    <source>
        <dbReference type="ARBA" id="ARBA00023136"/>
    </source>
</evidence>